<dbReference type="Gene3D" id="3.40.50.150">
    <property type="entry name" value="Vaccinia Virus protein VP39"/>
    <property type="match status" value="1"/>
</dbReference>
<keyword evidence="2" id="KW-0489">Methyltransferase</keyword>
<dbReference type="InterPro" id="IPR051419">
    <property type="entry name" value="Lys/N-term_MeTrsfase_sf"/>
</dbReference>
<keyword evidence="3" id="KW-0808">Transferase</keyword>
<dbReference type="EMBL" id="JABTTQ020000008">
    <property type="protein sequence ID" value="KAK6150675.1"/>
    <property type="molecule type" value="Genomic_DNA"/>
</dbReference>
<keyword evidence="5" id="KW-1185">Reference proteome</keyword>
<evidence type="ECO:0000256" key="3">
    <source>
        <dbReference type="ARBA" id="ARBA00022679"/>
    </source>
</evidence>
<comment type="caution">
    <text evidence="4">The sequence shown here is derived from an EMBL/GenBank/DDBJ whole genome shotgun (WGS) entry which is preliminary data.</text>
</comment>
<accession>A0ABR0WXB9</accession>
<dbReference type="SUPFAM" id="SSF53335">
    <property type="entry name" value="S-adenosyl-L-methionine-dependent methyltransferases"/>
    <property type="match status" value="1"/>
</dbReference>
<comment type="similarity">
    <text evidence="1">Belongs to the methyltransferase superfamily.</text>
</comment>
<dbReference type="PANTHER" id="PTHR12176:SF76">
    <property type="entry name" value="S-ADENOSYL-L-METHIONINE-DEPENDENT METHYLTRANSFERASES SUPERFAMILY PROTEIN"/>
    <property type="match status" value="1"/>
</dbReference>
<dbReference type="InterPro" id="IPR029063">
    <property type="entry name" value="SAM-dependent_MTases_sf"/>
</dbReference>
<evidence type="ECO:0008006" key="6">
    <source>
        <dbReference type="Google" id="ProtNLM"/>
    </source>
</evidence>
<dbReference type="PANTHER" id="PTHR12176">
    <property type="entry name" value="SAM-DEPENDENT METHYLTRANSFERASE SUPERFAMILY PROTEIN"/>
    <property type="match status" value="1"/>
</dbReference>
<dbReference type="Proteomes" id="UP001318860">
    <property type="component" value="Unassembled WGS sequence"/>
</dbReference>
<name>A0ABR0WXB9_REHGL</name>
<protein>
    <recommendedName>
        <fullName evidence="6">S-adenosyl-L-methionine-dependent methyltransferase</fullName>
    </recommendedName>
</protein>
<reference evidence="4 5" key="1">
    <citation type="journal article" date="2021" name="Comput. Struct. Biotechnol. J.">
        <title>De novo genome assembly of the potent medicinal plant Rehmannia glutinosa using nanopore technology.</title>
        <authorList>
            <person name="Ma L."/>
            <person name="Dong C."/>
            <person name="Song C."/>
            <person name="Wang X."/>
            <person name="Zheng X."/>
            <person name="Niu Y."/>
            <person name="Chen S."/>
            <person name="Feng W."/>
        </authorList>
    </citation>
    <scope>NUCLEOTIDE SEQUENCE [LARGE SCALE GENOMIC DNA]</scope>
    <source>
        <strain evidence="4">DH-2019</strain>
    </source>
</reference>
<proteinExistence type="inferred from homology"/>
<sequence>MMGCSSQLRLSPRPAPVLWYSSYSYSLPSAAIPPSASYGAAASAHRKRKIRTCIKHVKAALQSAAAQKPEGNEEEEEFKVLTAIQSLYNHIVILDTPKSRLLLLDSTHNVHSMLNKGSSKWTGSYWDEFAALPPVVPEGPIAIFGLGGGTAAHLMLDLWPSLQLEGWEIDEILIHISRDYLGLSDLEKQTMDGGVLNIYIGDVFSPDAAISGGYAGIIVDLFADGKVLPQLEQATTWLELYDKLMPNGRFMVNCGAGQDRLPARDAVHEHDGSSMDDAWKLNATITALCEAFPGQVNWKKMPQSAGENYLALTGSLPDLTTWSAALPNELNSSVNQWQTCNIHDS</sequence>
<organism evidence="4 5">
    <name type="scientific">Rehmannia glutinosa</name>
    <name type="common">Chinese foxglove</name>
    <dbReference type="NCBI Taxonomy" id="99300"/>
    <lineage>
        <taxon>Eukaryota</taxon>
        <taxon>Viridiplantae</taxon>
        <taxon>Streptophyta</taxon>
        <taxon>Embryophyta</taxon>
        <taxon>Tracheophyta</taxon>
        <taxon>Spermatophyta</taxon>
        <taxon>Magnoliopsida</taxon>
        <taxon>eudicotyledons</taxon>
        <taxon>Gunneridae</taxon>
        <taxon>Pentapetalae</taxon>
        <taxon>asterids</taxon>
        <taxon>lamiids</taxon>
        <taxon>Lamiales</taxon>
        <taxon>Orobanchaceae</taxon>
        <taxon>Rehmannieae</taxon>
        <taxon>Rehmannia</taxon>
    </lineage>
</organism>
<evidence type="ECO:0000313" key="4">
    <source>
        <dbReference type="EMBL" id="KAK6150675.1"/>
    </source>
</evidence>
<evidence type="ECO:0000256" key="2">
    <source>
        <dbReference type="ARBA" id="ARBA00022603"/>
    </source>
</evidence>
<gene>
    <name evidence="4" type="ORF">DH2020_015607</name>
</gene>
<evidence type="ECO:0000313" key="5">
    <source>
        <dbReference type="Proteomes" id="UP001318860"/>
    </source>
</evidence>
<evidence type="ECO:0000256" key="1">
    <source>
        <dbReference type="ARBA" id="ARBA00008361"/>
    </source>
</evidence>